<evidence type="ECO:0000256" key="1">
    <source>
        <dbReference type="SAM" id="Phobius"/>
    </source>
</evidence>
<keyword evidence="1" id="KW-0472">Membrane</keyword>
<reference evidence="3" key="2">
    <citation type="submission" date="2015-06" db="EMBL/GenBank/DDBJ databases">
        <title>Complete genome sequence of Spiroplasma eriocheiris TDA-040725-5 (DSM 21848).</title>
        <authorList>
            <person name="Lo W.-S."/>
            <person name="Kuo C.-H."/>
        </authorList>
    </citation>
    <scope>NUCLEOTIDE SEQUENCE [LARGE SCALE GENOMIC DNA]</scope>
    <source>
        <strain evidence="3">TDA-040725-5</strain>
    </source>
</reference>
<keyword evidence="3" id="KW-1185">Reference proteome</keyword>
<gene>
    <name evidence="2" type="ORF">SERIO_v1c05880</name>
</gene>
<dbReference type="InterPro" id="IPR036278">
    <property type="entry name" value="Sialidase_sf"/>
</dbReference>
<protein>
    <submittedName>
        <fullName evidence="2">Uncharacterized protein</fullName>
    </submittedName>
</protein>
<dbReference type="KEGG" id="seri:SERIO_v1c05880"/>
<accession>A0A0H3XKZ7</accession>
<sequence>MNNTDQQPHIVICNNCKKRLQNLLKTIKKENPLLIKKLQLLPIKTETNFDSTMDNDIQPFLVFRCRDIYYGLFNKKNLYCNNKIKPNVINKIVYLSAQTFSKSFHIPNAQPSLALTVTENHLPTIIPPSQHQLVTTIKNNVDLRDPDVFYPEIEDEYHSQLQELLKNYHHKFIILIVVLLVILAGIGLGGWQIYQYLNSPTANATNRIDISQDGGYFPNVRVTINNTSSDQLTTAVQQISELNPDLLTALNDPATVLTTSDHLLYDGGYHLISITANATHTKQFQGITNVTLAVRAAKFDITNLDGNFSNLAPLKIASLTNQNIINALQTIPNLNPNLVSVLSEDQLKINDITPPTLISDGRSHLIHFTLDANQTKQFQGTLLVSAYFIATKINISNINGNYLTSPPVVVGDLTHHNLIYLIQNVEGVDPNLATAVNDPNILVSTSSSLLPNNQSSEIDITVDANATKNYMGILLVKLQAKNGIIDISNLNQDLTFQPAVSEPDTKPNELIAALKQVSGLNPTLLYLLDQSGIKVTTDSVLNHDGLAHKIDIKIIVLAIPNYTGQAVVSIMMKSTKIDITKDEDYTNQHVTIGNDLNANTLIAALNQLGPTIVNKDILAAIKDPQVIVTSDSPFQVDNKPHPIKININAQYTKQYEGTAHVKILMQSNKTDITNDGGDYSQYQNVIFLQDTSQEQLVAGLEQLKNFGIKQTLLTAIKDPHIQISSSDNPTNFTGKKITININAGNTAQFYGKTSVTIWANFNGQQRAKFNSAVETITNFNKITYVGTATGDLYQQQDQSWTKLANLKNSISKILVNNNKIYVGTLQGTIYCSDDWTKPLANYHTTNNILGNMYFDQNNILHVVIINPGFTISQVQEFLSSDWTTDIFDNNLYCSRMLYAGIINNDDVIVTNFGIYNTTKHTQTKFPTDGEMGVGFLAGNDNHWYVLMSQGSLLQYNPTNFDYHQIYNFQKTITSALLVNYQDSFLIWTNDGNLYNFKQINQPIVKVGSSISQILVNNDAIYLRCQNKIYSSQNNWKSQVESINVTTISLINGNLWVGYQEGYLFEQTY</sequence>
<dbReference type="Proteomes" id="UP000035661">
    <property type="component" value="Chromosome"/>
</dbReference>
<proteinExistence type="predicted"/>
<dbReference type="AlphaFoldDB" id="A0A0H3XKZ7"/>
<dbReference type="STRING" id="315358.SERIO_v1c05880"/>
<reference evidence="2 3" key="1">
    <citation type="journal article" date="2015" name="Genome Biol. Evol.">
        <title>Found and Lost: The Fates of Horizontally Acquired Genes in Arthropod-Symbiotic Spiroplasma.</title>
        <authorList>
            <person name="Lo W.S."/>
            <person name="Gasparich G.E."/>
            <person name="Kuo C.H."/>
        </authorList>
    </citation>
    <scope>NUCLEOTIDE SEQUENCE [LARGE SCALE GENOMIC DNA]</scope>
    <source>
        <strain evidence="3">TDA-040725-5</strain>
    </source>
</reference>
<keyword evidence="1" id="KW-1133">Transmembrane helix</keyword>
<organism evidence="2 3">
    <name type="scientific">Spiroplasma eriocheiris</name>
    <dbReference type="NCBI Taxonomy" id="315358"/>
    <lineage>
        <taxon>Bacteria</taxon>
        <taxon>Bacillati</taxon>
        <taxon>Mycoplasmatota</taxon>
        <taxon>Mollicutes</taxon>
        <taxon>Entomoplasmatales</taxon>
        <taxon>Spiroplasmataceae</taxon>
        <taxon>Spiroplasma</taxon>
    </lineage>
</organism>
<feature type="transmembrane region" description="Helical" evidence="1">
    <location>
        <begin position="172"/>
        <end position="194"/>
    </location>
</feature>
<dbReference type="SUPFAM" id="SSF50939">
    <property type="entry name" value="Sialidases"/>
    <property type="match status" value="1"/>
</dbReference>
<name>A0A0H3XKZ7_9MOLU</name>
<keyword evidence="1" id="KW-0812">Transmembrane</keyword>
<dbReference type="EMBL" id="CP011856">
    <property type="protein sequence ID" value="AKM54159.1"/>
    <property type="molecule type" value="Genomic_DNA"/>
</dbReference>
<dbReference type="PATRIC" id="fig|743698.3.peg.588"/>
<evidence type="ECO:0000313" key="2">
    <source>
        <dbReference type="EMBL" id="AKM54159.1"/>
    </source>
</evidence>
<dbReference type="RefSeq" id="WP_047791394.1">
    <property type="nucleotide sequence ID" value="NZ_CP011856.1"/>
</dbReference>
<evidence type="ECO:0000313" key="3">
    <source>
        <dbReference type="Proteomes" id="UP000035661"/>
    </source>
</evidence>